<organism evidence="1 2">
    <name type="scientific">Cyclobacterium amurskyense</name>
    <dbReference type="NCBI Taxonomy" id="320787"/>
    <lineage>
        <taxon>Bacteria</taxon>
        <taxon>Pseudomonadati</taxon>
        <taxon>Bacteroidota</taxon>
        <taxon>Cytophagia</taxon>
        <taxon>Cytophagales</taxon>
        <taxon>Cyclobacteriaceae</taxon>
        <taxon>Cyclobacterium</taxon>
    </lineage>
</organism>
<dbReference type="EMBL" id="CP012040">
    <property type="protein sequence ID" value="AKP49662.1"/>
    <property type="molecule type" value="Genomic_DNA"/>
</dbReference>
<dbReference type="OrthoDB" id="1203222at2"/>
<gene>
    <name evidence="1" type="ORF">CA2015_0180</name>
</gene>
<accession>A0A0H4PN22</accession>
<dbReference type="AlphaFoldDB" id="A0A0H4PN22"/>
<sequence length="141" mass="15364">MNSEKAFLCLWLFIGLSCFGCITEEDGKLDNNNPVIAIISPAIDQTYVAEWGGAWPEGEPVLLEAKGIDDVKVKSIQVTVSINIGDIVLNKVLENLSDNKLEFTFSESFTAEETGVYTVLFTVIDSSGNVGTSTARTFTYL</sequence>
<dbReference type="RefSeq" id="WP_048640181.1">
    <property type="nucleotide sequence ID" value="NZ_CP012040.1"/>
</dbReference>
<protein>
    <submittedName>
        <fullName evidence="1">Uncharacterized protein</fullName>
    </submittedName>
</protein>
<dbReference type="Proteomes" id="UP000036520">
    <property type="component" value="Chromosome"/>
</dbReference>
<keyword evidence="2" id="KW-1185">Reference proteome</keyword>
<dbReference type="InterPro" id="IPR013783">
    <property type="entry name" value="Ig-like_fold"/>
</dbReference>
<proteinExistence type="predicted"/>
<dbReference type="PROSITE" id="PS51257">
    <property type="entry name" value="PROKAR_LIPOPROTEIN"/>
    <property type="match status" value="1"/>
</dbReference>
<dbReference type="KEGG" id="camu:CA2015_0180"/>
<evidence type="ECO:0000313" key="1">
    <source>
        <dbReference type="EMBL" id="AKP49662.1"/>
    </source>
</evidence>
<dbReference type="Gene3D" id="2.60.40.10">
    <property type="entry name" value="Immunoglobulins"/>
    <property type="match status" value="1"/>
</dbReference>
<evidence type="ECO:0000313" key="2">
    <source>
        <dbReference type="Proteomes" id="UP000036520"/>
    </source>
</evidence>
<name>A0A0H4PN22_9BACT</name>
<reference evidence="1 2" key="1">
    <citation type="submission" date="2015-07" db="EMBL/GenBank/DDBJ databases">
        <authorList>
            <person name="Kim K.M."/>
        </authorList>
    </citation>
    <scope>NUCLEOTIDE SEQUENCE [LARGE SCALE GENOMIC DNA]</scope>
    <source>
        <strain evidence="1 2">KCTC 12363</strain>
    </source>
</reference>